<organism evidence="2 3">
    <name type="scientific">Adlercreutzia faecimuris</name>
    <dbReference type="NCBI Taxonomy" id="2897341"/>
    <lineage>
        <taxon>Bacteria</taxon>
        <taxon>Bacillati</taxon>
        <taxon>Actinomycetota</taxon>
        <taxon>Coriobacteriia</taxon>
        <taxon>Eggerthellales</taxon>
        <taxon>Eggerthellaceae</taxon>
        <taxon>Adlercreutzia</taxon>
    </lineage>
</organism>
<evidence type="ECO:0000313" key="2">
    <source>
        <dbReference type="EMBL" id="MCI2241072.1"/>
    </source>
</evidence>
<dbReference type="RefSeq" id="WP_242162867.1">
    <property type="nucleotide sequence ID" value="NZ_JAJMLW010000001.1"/>
</dbReference>
<feature type="transmembrane region" description="Helical" evidence="1">
    <location>
        <begin position="42"/>
        <end position="63"/>
    </location>
</feature>
<keyword evidence="3" id="KW-1185">Reference proteome</keyword>
<name>A0ABS9WFH6_9ACTN</name>
<evidence type="ECO:0000256" key="1">
    <source>
        <dbReference type="SAM" id="Phobius"/>
    </source>
</evidence>
<accession>A0ABS9WFH6</accession>
<protein>
    <recommendedName>
        <fullName evidence="4">DUF2798 domain-containing protein</fullName>
    </recommendedName>
</protein>
<dbReference type="Proteomes" id="UP001430755">
    <property type="component" value="Unassembled WGS sequence"/>
</dbReference>
<sequence length="159" mass="17181">MKFVWGVIVNLVLSFVLSLTVGIATTAFNGMPVNWDTISMPLLYGTIIGTITTTVIPVNVLGMKFAAFNNAPQGTALCAIYKNFVILAIMIPIMNFFVTGLMIGFFTQEFVNGWLYPIPAVYPVGYVTALLFEPVAMGVASFVTRFKPTPAVAEDALAV</sequence>
<keyword evidence="1" id="KW-1133">Transmembrane helix</keyword>
<feature type="transmembrane region" description="Helical" evidence="1">
    <location>
        <begin position="120"/>
        <end position="143"/>
    </location>
</feature>
<dbReference type="EMBL" id="JAJMLW010000001">
    <property type="protein sequence ID" value="MCI2241072.1"/>
    <property type="molecule type" value="Genomic_DNA"/>
</dbReference>
<evidence type="ECO:0008006" key="4">
    <source>
        <dbReference type="Google" id="ProtNLM"/>
    </source>
</evidence>
<comment type="caution">
    <text evidence="2">The sequence shown here is derived from an EMBL/GenBank/DDBJ whole genome shotgun (WGS) entry which is preliminary data.</text>
</comment>
<reference evidence="2" key="1">
    <citation type="submission" date="2021-11" db="EMBL/GenBank/DDBJ databases">
        <title>A Novel Adlercreutzia Species, isolated from a Allomyrina dichotoma larva feces.</title>
        <authorList>
            <person name="Suh M.K."/>
        </authorList>
    </citation>
    <scope>NUCLEOTIDE SEQUENCE</scope>
    <source>
        <strain evidence="2">JBNU-10</strain>
    </source>
</reference>
<feature type="transmembrane region" description="Helical" evidence="1">
    <location>
        <begin position="7"/>
        <end position="30"/>
    </location>
</feature>
<gene>
    <name evidence="2" type="ORF">LPT13_01735</name>
</gene>
<proteinExistence type="predicted"/>
<keyword evidence="1" id="KW-0812">Transmembrane</keyword>
<keyword evidence="1" id="KW-0472">Membrane</keyword>
<feature type="transmembrane region" description="Helical" evidence="1">
    <location>
        <begin position="84"/>
        <end position="108"/>
    </location>
</feature>
<evidence type="ECO:0000313" key="3">
    <source>
        <dbReference type="Proteomes" id="UP001430755"/>
    </source>
</evidence>